<protein>
    <recommendedName>
        <fullName evidence="1">ATP-dependent DNA ligase family profile domain-containing protein</fullName>
    </recommendedName>
</protein>
<accession>A0A497E3X5</accession>
<gene>
    <name evidence="2" type="ORF">DRJ00_07650</name>
</gene>
<dbReference type="GO" id="GO:0005524">
    <property type="term" value="F:ATP binding"/>
    <property type="evidence" value="ECO:0007669"/>
    <property type="project" value="InterPro"/>
</dbReference>
<dbReference type="PANTHER" id="PTHR45997">
    <property type="entry name" value="DNA LIGASE 4"/>
    <property type="match status" value="1"/>
</dbReference>
<dbReference type="AlphaFoldDB" id="A0A497E3X5"/>
<reference evidence="2 3" key="1">
    <citation type="submission" date="2018-06" db="EMBL/GenBank/DDBJ databases">
        <title>Extensive metabolic versatility and redundancy in microbially diverse, dynamic hydrothermal sediments.</title>
        <authorList>
            <person name="Dombrowski N."/>
            <person name="Teske A."/>
            <person name="Baker B.J."/>
        </authorList>
    </citation>
    <scope>NUCLEOTIDE SEQUENCE [LARGE SCALE GENOMIC DNA]</scope>
    <source>
        <strain evidence="2">B47_G16</strain>
    </source>
</reference>
<organism evidence="2 3">
    <name type="scientific">Aerophobetes bacterium</name>
    <dbReference type="NCBI Taxonomy" id="2030807"/>
    <lineage>
        <taxon>Bacteria</taxon>
        <taxon>Candidatus Aerophobota</taxon>
    </lineage>
</organism>
<dbReference type="PROSITE" id="PS50160">
    <property type="entry name" value="DNA_LIGASE_A3"/>
    <property type="match status" value="1"/>
</dbReference>
<dbReference type="Pfam" id="PF01068">
    <property type="entry name" value="DNA_ligase_A_M"/>
    <property type="match status" value="1"/>
</dbReference>
<dbReference type="InterPro" id="IPR012310">
    <property type="entry name" value="DNA_ligase_ATP-dep_cent"/>
</dbReference>
<dbReference type="InterPro" id="IPR029710">
    <property type="entry name" value="LIG4"/>
</dbReference>
<name>A0A497E3X5_UNCAE</name>
<comment type="caution">
    <text evidence="2">The sequence shown here is derived from an EMBL/GenBank/DDBJ whole genome shotgun (WGS) entry which is preliminary data.</text>
</comment>
<dbReference type="GO" id="GO:0003910">
    <property type="term" value="F:DNA ligase (ATP) activity"/>
    <property type="evidence" value="ECO:0007669"/>
    <property type="project" value="InterPro"/>
</dbReference>
<dbReference type="GO" id="GO:0003677">
    <property type="term" value="F:DNA binding"/>
    <property type="evidence" value="ECO:0007669"/>
    <property type="project" value="InterPro"/>
</dbReference>
<dbReference type="PANTHER" id="PTHR45997:SF1">
    <property type="entry name" value="DNA LIGASE 4"/>
    <property type="match status" value="1"/>
</dbReference>
<evidence type="ECO:0000313" key="3">
    <source>
        <dbReference type="Proteomes" id="UP000279422"/>
    </source>
</evidence>
<dbReference type="GO" id="GO:0006297">
    <property type="term" value="P:nucleotide-excision repair, DNA gap filling"/>
    <property type="evidence" value="ECO:0007669"/>
    <property type="project" value="TreeGrafter"/>
</dbReference>
<dbReference type="GO" id="GO:0006303">
    <property type="term" value="P:double-strand break repair via nonhomologous end joining"/>
    <property type="evidence" value="ECO:0007669"/>
    <property type="project" value="TreeGrafter"/>
</dbReference>
<dbReference type="Proteomes" id="UP000279422">
    <property type="component" value="Unassembled WGS sequence"/>
</dbReference>
<dbReference type="SUPFAM" id="SSF56091">
    <property type="entry name" value="DNA ligase/mRNA capping enzyme, catalytic domain"/>
    <property type="match status" value="1"/>
</dbReference>
<dbReference type="EMBL" id="QMPZ01000147">
    <property type="protein sequence ID" value="RLE07713.1"/>
    <property type="molecule type" value="Genomic_DNA"/>
</dbReference>
<proteinExistence type="predicted"/>
<dbReference type="Gene3D" id="3.30.470.30">
    <property type="entry name" value="DNA ligase/mRNA capping enzyme"/>
    <property type="match status" value="1"/>
</dbReference>
<dbReference type="GO" id="GO:0006310">
    <property type="term" value="P:DNA recombination"/>
    <property type="evidence" value="ECO:0007669"/>
    <property type="project" value="InterPro"/>
</dbReference>
<evidence type="ECO:0000313" key="2">
    <source>
        <dbReference type="EMBL" id="RLE07713.1"/>
    </source>
</evidence>
<evidence type="ECO:0000259" key="1">
    <source>
        <dbReference type="PROSITE" id="PS50160"/>
    </source>
</evidence>
<feature type="domain" description="ATP-dependent DNA ligase family profile" evidence="1">
    <location>
        <begin position="97"/>
        <end position="195"/>
    </location>
</feature>
<sequence length="195" mass="22878">MQLKGPVWLMQPIPYFGEPLKGDWIVEPKVDGWRLEVIRYPCGRIELWGRRLEKKPNWTERLSSLTKMAEKFLPEGIILDTELYSTEGRQLIPSLFAKVPKAEPLIYVFDVIFYQGKFVGKLPLWRRKEILQKIGLQPPFYLIEWDALRNVNEDLREMVKRGYEGIVIKKLSSTYEIAKDGPMATADWRKIKPGR</sequence>